<comment type="caution">
    <text evidence="2">The sequence shown here is derived from an EMBL/GenBank/DDBJ whole genome shotgun (WGS) entry which is preliminary data.</text>
</comment>
<keyword evidence="3" id="KW-1185">Reference proteome</keyword>
<gene>
    <name evidence="2" type="ORF">SPIL2461_LOCUS2210</name>
</gene>
<evidence type="ECO:0000313" key="3">
    <source>
        <dbReference type="Proteomes" id="UP000649617"/>
    </source>
</evidence>
<evidence type="ECO:0000256" key="1">
    <source>
        <dbReference type="SAM" id="SignalP"/>
    </source>
</evidence>
<feature type="signal peptide" evidence="1">
    <location>
        <begin position="1"/>
        <end position="16"/>
    </location>
</feature>
<dbReference type="OrthoDB" id="423554at2759"/>
<accession>A0A812JKD5</accession>
<name>A0A812JKD5_SYMPI</name>
<feature type="chain" id="PRO_5032381014" evidence="1">
    <location>
        <begin position="17"/>
        <end position="842"/>
    </location>
</feature>
<sequence>MQWFLKTSLMAAATLACLVPYNFHRKKVAVNDAGARKLPRPEWFSALVQNHGLEHLLSQKLQPVPAPTELNERTCIYLVKLVADVEYKGPLTPWDRECRFLWEYFGYPADAFTLKVSRCFKFTAPVKLGFAKQRFAGLVQVANVPSQDIERTGAQCISGNAQQILQGAELQRALGISAEQWAAFVAKPVSFGVPHVIAKLIGRAAWSKLLVLASWSTRRLFAVNLLCENLQFPSQVWLRQLRLQNKLGTSAPPPDLKFGPEHAQQLAFKIRRAAPLLVNAFEGEEELVLETFEWEQLVSRLDSFCRATGSSHRKVAELPDGGHMRRGNRFDITTVVGTLAAAMHLRNRHELKDIVKQIMATVFEEFDFDDSVWEKIPSASTLSRSQLLVDAAHCCFMRQRFREQTFRMYLLADSSPQAGQDYLLSTALMIACNDLEKCVAASSYMRSSWQELVEAYKRDDHETFADIVLLRNQHGMTLASCINVHRFLPMALGSGASGLEHKTTALARAIFAETQSVSDLQSVLSQVVSMTSDMGTEMFIADMAGFTLREILPTWAVDADLELDVDAGGAEQLQADVEGFFLPRGVAVPGLNHIIDNMRLGTQNATMVLLKCQRQKKIQRSELRGKTVRTAMRARDAAQHGSELEEDVLAVLAASSRELGLDGNGDGRKFLPCPLAGLRAVELASGAMEEHLLHLFNLSKETLLAELAPMPEDETVSLLQEFERGKSHMVATFTNKLQHWNMLPWKLAALADSDEAKARQTASNLVRSFDESEQREELHHRLTWFWMKTSPRVREQLDAFVSGRPLASLPELHRAVRELSFIPIAGASNGLRNQFCKYVSLE</sequence>
<dbReference type="Proteomes" id="UP000649617">
    <property type="component" value="Unassembled WGS sequence"/>
</dbReference>
<dbReference type="AlphaFoldDB" id="A0A812JKD5"/>
<dbReference type="EMBL" id="CAJNIZ010002337">
    <property type="protein sequence ID" value="CAE7209504.1"/>
    <property type="molecule type" value="Genomic_DNA"/>
</dbReference>
<protein>
    <submittedName>
        <fullName evidence="2">Uncharacterized protein</fullName>
    </submittedName>
</protein>
<evidence type="ECO:0000313" key="2">
    <source>
        <dbReference type="EMBL" id="CAE7209504.1"/>
    </source>
</evidence>
<dbReference type="PROSITE" id="PS51257">
    <property type="entry name" value="PROKAR_LIPOPROTEIN"/>
    <property type="match status" value="1"/>
</dbReference>
<keyword evidence="1" id="KW-0732">Signal</keyword>
<reference evidence="2" key="1">
    <citation type="submission" date="2021-02" db="EMBL/GenBank/DDBJ databases">
        <authorList>
            <person name="Dougan E. K."/>
            <person name="Rhodes N."/>
            <person name="Thang M."/>
            <person name="Chan C."/>
        </authorList>
    </citation>
    <scope>NUCLEOTIDE SEQUENCE</scope>
</reference>
<organism evidence="2 3">
    <name type="scientific">Symbiodinium pilosum</name>
    <name type="common">Dinoflagellate</name>
    <dbReference type="NCBI Taxonomy" id="2952"/>
    <lineage>
        <taxon>Eukaryota</taxon>
        <taxon>Sar</taxon>
        <taxon>Alveolata</taxon>
        <taxon>Dinophyceae</taxon>
        <taxon>Suessiales</taxon>
        <taxon>Symbiodiniaceae</taxon>
        <taxon>Symbiodinium</taxon>
    </lineage>
</organism>
<proteinExistence type="predicted"/>